<dbReference type="EMBL" id="JACOPO010000001">
    <property type="protein sequence ID" value="MBC5721499.1"/>
    <property type="molecule type" value="Genomic_DNA"/>
</dbReference>
<evidence type="ECO:0000256" key="10">
    <source>
        <dbReference type="ARBA" id="ARBA00022984"/>
    </source>
</evidence>
<evidence type="ECO:0000256" key="5">
    <source>
        <dbReference type="ARBA" id="ARBA00022645"/>
    </source>
</evidence>
<feature type="domain" description="Peptidase S11 D-Ala-D-Ala carboxypeptidase A C-terminal" evidence="18">
    <location>
        <begin position="299"/>
        <end position="392"/>
    </location>
</feature>
<evidence type="ECO:0000256" key="3">
    <source>
        <dbReference type="ARBA" id="ARBA00007164"/>
    </source>
</evidence>
<comment type="catalytic activity">
    <reaction evidence="12">
        <text>Preferential cleavage: (Ac)2-L-Lys-D-Ala-|-D-Ala. Also transpeptidation of peptidyl-alanyl moieties that are N-acyl substituents of D-alanine.</text>
        <dbReference type="EC" id="3.4.16.4"/>
    </reaction>
</comment>
<evidence type="ECO:0000256" key="4">
    <source>
        <dbReference type="ARBA" id="ARBA00012448"/>
    </source>
</evidence>
<dbReference type="GO" id="GO:0071555">
    <property type="term" value="P:cell wall organization"/>
    <property type="evidence" value="ECO:0007669"/>
    <property type="project" value="UniProtKB-KW"/>
</dbReference>
<dbReference type="InterPro" id="IPR018044">
    <property type="entry name" value="Peptidase_S11"/>
</dbReference>
<dbReference type="InterPro" id="IPR001967">
    <property type="entry name" value="Peptidase_S11_N"/>
</dbReference>
<name>A0A8J6J0G6_9FIRM</name>
<dbReference type="Proteomes" id="UP000628736">
    <property type="component" value="Unassembled WGS sequence"/>
</dbReference>
<dbReference type="GO" id="GO:0009252">
    <property type="term" value="P:peptidoglycan biosynthetic process"/>
    <property type="evidence" value="ECO:0007669"/>
    <property type="project" value="UniProtKB-UniPathway"/>
</dbReference>
<dbReference type="RefSeq" id="WP_186851934.1">
    <property type="nucleotide sequence ID" value="NZ_JACOPO010000001.1"/>
</dbReference>
<keyword evidence="5 19" id="KW-0121">Carboxypeptidase</keyword>
<organism evidence="19 20">
    <name type="scientific">Flintibacter hominis</name>
    <dbReference type="NCBI Taxonomy" id="2763048"/>
    <lineage>
        <taxon>Bacteria</taxon>
        <taxon>Bacillati</taxon>
        <taxon>Bacillota</taxon>
        <taxon>Clostridia</taxon>
        <taxon>Eubacteriales</taxon>
        <taxon>Flintibacter</taxon>
    </lineage>
</organism>
<keyword evidence="16" id="KW-0472">Membrane</keyword>
<keyword evidence="16" id="KW-1133">Transmembrane helix</keyword>
<reference evidence="19" key="1">
    <citation type="submission" date="2020-08" db="EMBL/GenBank/DDBJ databases">
        <title>Genome public.</title>
        <authorList>
            <person name="Liu C."/>
            <person name="Sun Q."/>
        </authorList>
    </citation>
    <scope>NUCLEOTIDE SEQUENCE</scope>
    <source>
        <strain evidence="19">NSJ-23</strain>
    </source>
</reference>
<feature type="signal peptide" evidence="17">
    <location>
        <begin position="1"/>
        <end position="26"/>
    </location>
</feature>
<evidence type="ECO:0000256" key="15">
    <source>
        <dbReference type="RuleBase" id="RU004016"/>
    </source>
</evidence>
<dbReference type="GO" id="GO:0008360">
    <property type="term" value="P:regulation of cell shape"/>
    <property type="evidence" value="ECO:0007669"/>
    <property type="project" value="UniProtKB-KW"/>
</dbReference>
<evidence type="ECO:0000313" key="19">
    <source>
        <dbReference type="EMBL" id="MBC5721499.1"/>
    </source>
</evidence>
<gene>
    <name evidence="19" type="ORF">H8S11_01480</name>
</gene>
<feature type="active site" evidence="13">
    <location>
        <position position="126"/>
    </location>
</feature>
<evidence type="ECO:0000313" key="20">
    <source>
        <dbReference type="Proteomes" id="UP000628736"/>
    </source>
</evidence>
<keyword evidence="20" id="KW-1185">Reference proteome</keyword>
<feature type="chain" id="PRO_5035225055" description="serine-type D-Ala-D-Ala carboxypeptidase" evidence="17">
    <location>
        <begin position="27"/>
        <end position="455"/>
    </location>
</feature>
<keyword evidence="16" id="KW-0812">Transmembrane</keyword>
<evidence type="ECO:0000256" key="14">
    <source>
        <dbReference type="PIRSR" id="PIRSR618044-2"/>
    </source>
</evidence>
<comment type="similarity">
    <text evidence="3 15">Belongs to the peptidase S11 family.</text>
</comment>
<evidence type="ECO:0000256" key="8">
    <source>
        <dbReference type="ARBA" id="ARBA00022801"/>
    </source>
</evidence>
<evidence type="ECO:0000256" key="17">
    <source>
        <dbReference type="SAM" id="SignalP"/>
    </source>
</evidence>
<evidence type="ECO:0000256" key="2">
    <source>
        <dbReference type="ARBA" id="ARBA00004752"/>
    </source>
</evidence>
<comment type="caution">
    <text evidence="19">The sequence shown here is derived from an EMBL/GenBank/DDBJ whole genome shotgun (WGS) entry which is preliminary data.</text>
</comment>
<dbReference type="PANTHER" id="PTHR21581:SF6">
    <property type="entry name" value="TRAFFICKING PROTEIN PARTICLE COMPLEX SUBUNIT 12"/>
    <property type="match status" value="1"/>
</dbReference>
<dbReference type="Pfam" id="PF07943">
    <property type="entry name" value="PBP5_C"/>
    <property type="match status" value="1"/>
</dbReference>
<dbReference type="InterPro" id="IPR012907">
    <property type="entry name" value="Peptidase_S11_C"/>
</dbReference>
<keyword evidence="6" id="KW-0645">Protease</keyword>
<evidence type="ECO:0000256" key="11">
    <source>
        <dbReference type="ARBA" id="ARBA00023316"/>
    </source>
</evidence>
<evidence type="ECO:0000256" key="12">
    <source>
        <dbReference type="ARBA" id="ARBA00034000"/>
    </source>
</evidence>
<dbReference type="EC" id="3.4.16.4" evidence="4"/>
<evidence type="ECO:0000256" key="9">
    <source>
        <dbReference type="ARBA" id="ARBA00022960"/>
    </source>
</evidence>
<accession>A0A8J6J0G6</accession>
<evidence type="ECO:0000256" key="7">
    <source>
        <dbReference type="ARBA" id="ARBA00022729"/>
    </source>
</evidence>
<feature type="binding site" evidence="14">
    <location>
        <position position="240"/>
    </location>
    <ligand>
        <name>substrate</name>
    </ligand>
</feature>
<dbReference type="UniPathway" id="UPA00219"/>
<feature type="transmembrane region" description="Helical" evidence="16">
    <location>
        <begin position="410"/>
        <end position="431"/>
    </location>
</feature>
<dbReference type="Pfam" id="PF00768">
    <property type="entry name" value="Peptidase_S11"/>
    <property type="match status" value="1"/>
</dbReference>
<dbReference type="SUPFAM" id="SSF56601">
    <property type="entry name" value="beta-lactamase/transpeptidase-like"/>
    <property type="match status" value="1"/>
</dbReference>
<evidence type="ECO:0000256" key="1">
    <source>
        <dbReference type="ARBA" id="ARBA00003217"/>
    </source>
</evidence>
<dbReference type="PANTHER" id="PTHR21581">
    <property type="entry name" value="D-ALANYL-D-ALANINE CARBOXYPEPTIDASE"/>
    <property type="match status" value="1"/>
</dbReference>
<dbReference type="GO" id="GO:0006508">
    <property type="term" value="P:proteolysis"/>
    <property type="evidence" value="ECO:0007669"/>
    <property type="project" value="UniProtKB-KW"/>
</dbReference>
<keyword evidence="8" id="KW-0378">Hydrolase</keyword>
<dbReference type="SMART" id="SM00936">
    <property type="entry name" value="PBP5_C"/>
    <property type="match status" value="1"/>
</dbReference>
<dbReference type="InterPro" id="IPR015956">
    <property type="entry name" value="Peniciliin-bd_prot_C_sf"/>
</dbReference>
<dbReference type="GO" id="GO:0009002">
    <property type="term" value="F:serine-type D-Ala-D-Ala carboxypeptidase activity"/>
    <property type="evidence" value="ECO:0007669"/>
    <property type="project" value="UniProtKB-EC"/>
</dbReference>
<proteinExistence type="inferred from homology"/>
<comment type="function">
    <text evidence="1">Removes C-terminal D-alanyl residues from sugar-peptide cell wall precursors.</text>
</comment>
<evidence type="ECO:0000256" key="16">
    <source>
        <dbReference type="SAM" id="Phobius"/>
    </source>
</evidence>
<feature type="active site" description="Acyl-ester intermediate" evidence="13">
    <location>
        <position position="61"/>
    </location>
</feature>
<protein>
    <recommendedName>
        <fullName evidence="4">serine-type D-Ala-D-Ala carboxypeptidase</fullName>
        <ecNumber evidence="4">3.4.16.4</ecNumber>
    </recommendedName>
</protein>
<dbReference type="AlphaFoldDB" id="A0A8J6J0G6"/>
<dbReference type="InterPro" id="IPR012338">
    <property type="entry name" value="Beta-lactam/transpept-like"/>
</dbReference>
<keyword evidence="7 17" id="KW-0732">Signal</keyword>
<keyword evidence="11" id="KW-0961">Cell wall biogenesis/degradation</keyword>
<dbReference type="SUPFAM" id="SSF69189">
    <property type="entry name" value="Penicillin-binding protein associated domain"/>
    <property type="match status" value="1"/>
</dbReference>
<evidence type="ECO:0000256" key="13">
    <source>
        <dbReference type="PIRSR" id="PIRSR618044-1"/>
    </source>
</evidence>
<dbReference type="Gene3D" id="2.60.410.10">
    <property type="entry name" value="D-Ala-D-Ala carboxypeptidase, C-terminal domain"/>
    <property type="match status" value="1"/>
</dbReference>
<evidence type="ECO:0000256" key="6">
    <source>
        <dbReference type="ARBA" id="ARBA00022670"/>
    </source>
</evidence>
<feature type="active site" description="Acyl-ester intermediate" evidence="13">
    <location>
        <position position="64"/>
    </location>
</feature>
<dbReference type="Gene3D" id="3.40.710.10">
    <property type="entry name" value="DD-peptidase/beta-lactamase superfamily"/>
    <property type="match status" value="1"/>
</dbReference>
<dbReference type="PRINTS" id="PR00725">
    <property type="entry name" value="DADACBPTASE1"/>
</dbReference>
<dbReference type="InterPro" id="IPR037167">
    <property type="entry name" value="Peptidase_S11_C_sf"/>
</dbReference>
<sequence length="455" mass="50313">MKKYRFLSLLLLFPMVLTLFTAPAAALEEPDLFCTNAVLLDANYNEVLYDKGAYEKAYPASTTKVMTALLVLEAIENGQLSPSTMVTAGPTRMQDIPSGAGYVVASLKEGEVMSVEDLLYCVMLPSAADAANVLAVEVDGTIEDFVAHMNRKAGELGCQNTHFTNTAGMHSEDHYSTAYDLALIFQAALEYDLFRTIIKTAAYTVPATNLSAERYFYNTNGLISNLWYSGYVYDKCIGGKTGNTDEAGRCLIAAAEDGDTLLISVVLGSGPMEQEGYEDLRQGQLVESKRLLEYGFNNFERVTITKGTEPVDKVAVTMSRQADEVNVKPQGSITRTLPKDMDLDAIETKIALFSEEVEAPVEEGQVLGVMTLSYEGEVYGKLDLVAVNSVERSELLYKKEQFISFFQDTWVQIILAVVLLLAAFILLRLLVFRKKRRYRSGTGARSRSNYRGIRK</sequence>
<keyword evidence="9" id="KW-0133">Cell shape</keyword>
<evidence type="ECO:0000259" key="18">
    <source>
        <dbReference type="SMART" id="SM00936"/>
    </source>
</evidence>
<keyword evidence="10" id="KW-0573">Peptidoglycan synthesis</keyword>
<comment type="pathway">
    <text evidence="2">Cell wall biogenesis; peptidoglycan biosynthesis.</text>
</comment>